<evidence type="ECO:0000313" key="2">
    <source>
        <dbReference type="Proteomes" id="UP000295706"/>
    </source>
</evidence>
<proteinExistence type="predicted"/>
<dbReference type="EMBL" id="SMJU01000007">
    <property type="protein sequence ID" value="TDB64642.1"/>
    <property type="molecule type" value="Genomic_DNA"/>
</dbReference>
<dbReference type="AlphaFoldDB" id="A0A4R4KCS0"/>
<reference evidence="1 2" key="1">
    <citation type="submission" date="2019-02" db="EMBL/GenBank/DDBJ databases">
        <title>Arundinibacter roseus gen. nov., sp. nov., a new member of the family Cytophagaceae.</title>
        <authorList>
            <person name="Szuroczki S."/>
            <person name="Khayer B."/>
            <person name="Sproer C."/>
            <person name="Toumi M."/>
            <person name="Szabo A."/>
            <person name="Felfoldi T."/>
            <person name="Schumann P."/>
            <person name="Toth E."/>
        </authorList>
    </citation>
    <scope>NUCLEOTIDE SEQUENCE [LARGE SCALE GENOMIC DNA]</scope>
    <source>
        <strain evidence="1 2">DMA-k-7a</strain>
    </source>
</reference>
<sequence length="68" mass="7871">MKAVESPQYLSIGHFMDEFYLIQKLPKNGEKGFEKLILESISSTIIMVSGIILQRLIPFLNQPIYRNE</sequence>
<comment type="caution">
    <text evidence="1">The sequence shown here is derived from an EMBL/GenBank/DDBJ whole genome shotgun (WGS) entry which is preliminary data.</text>
</comment>
<evidence type="ECO:0000313" key="1">
    <source>
        <dbReference type="EMBL" id="TDB64642.1"/>
    </source>
</evidence>
<accession>A0A4R4KCS0</accession>
<protein>
    <submittedName>
        <fullName evidence="1">Uncharacterized protein</fullName>
    </submittedName>
</protein>
<gene>
    <name evidence="1" type="ORF">EZE20_13310</name>
</gene>
<keyword evidence="2" id="KW-1185">Reference proteome</keyword>
<dbReference type="RefSeq" id="WP_132118389.1">
    <property type="nucleotide sequence ID" value="NZ_SMJU01000007.1"/>
</dbReference>
<dbReference type="Proteomes" id="UP000295706">
    <property type="component" value="Unassembled WGS sequence"/>
</dbReference>
<organism evidence="1 2">
    <name type="scientific">Arundinibacter roseus</name>
    <dbReference type="NCBI Taxonomy" id="2070510"/>
    <lineage>
        <taxon>Bacteria</taxon>
        <taxon>Pseudomonadati</taxon>
        <taxon>Bacteroidota</taxon>
        <taxon>Cytophagia</taxon>
        <taxon>Cytophagales</taxon>
        <taxon>Spirosomataceae</taxon>
        <taxon>Arundinibacter</taxon>
    </lineage>
</organism>
<name>A0A4R4KCS0_9BACT</name>